<evidence type="ECO:0000256" key="2">
    <source>
        <dbReference type="ARBA" id="ARBA00005005"/>
    </source>
</evidence>
<dbReference type="EC" id="6.2.1.3" evidence="5"/>
<comment type="pathway">
    <text evidence="2">Lipid metabolism; fatty acid beta-oxidation.</text>
</comment>
<evidence type="ECO:0000259" key="8">
    <source>
        <dbReference type="Pfam" id="PF00501"/>
    </source>
</evidence>
<dbReference type="InterPro" id="IPR045851">
    <property type="entry name" value="AMP-bd_C_sf"/>
</dbReference>
<evidence type="ECO:0000313" key="10">
    <source>
        <dbReference type="EMBL" id="QEQ96131.1"/>
    </source>
</evidence>
<keyword evidence="4" id="KW-0472">Membrane</keyword>
<dbReference type="InterPro" id="IPR042099">
    <property type="entry name" value="ANL_N_sf"/>
</dbReference>
<feature type="domain" description="AMP-binding enzyme C-terminal" evidence="9">
    <location>
        <begin position="458"/>
        <end position="531"/>
    </location>
</feature>
<dbReference type="PROSITE" id="PS00455">
    <property type="entry name" value="AMP_BINDING"/>
    <property type="match status" value="1"/>
</dbReference>
<dbReference type="PANTHER" id="PTHR43767">
    <property type="entry name" value="LONG-CHAIN-FATTY-ACID--COA LIGASE"/>
    <property type="match status" value="1"/>
</dbReference>
<dbReference type="InterPro" id="IPR025110">
    <property type="entry name" value="AMP-bd_C"/>
</dbReference>
<dbReference type="InterPro" id="IPR050237">
    <property type="entry name" value="ATP-dep_AMP-bd_enzyme"/>
</dbReference>
<keyword evidence="11" id="KW-1185">Reference proteome</keyword>
<evidence type="ECO:0000259" key="9">
    <source>
        <dbReference type="Pfam" id="PF13193"/>
    </source>
</evidence>
<dbReference type="AlphaFoldDB" id="A0A5P1RA22"/>
<feature type="domain" description="AMP-dependent synthetase/ligase" evidence="8">
    <location>
        <begin position="17"/>
        <end position="407"/>
    </location>
</feature>
<protein>
    <recommendedName>
        <fullName evidence="6">Long-chain-fatty-acid--CoA ligase</fullName>
        <ecNumber evidence="5">6.2.1.3</ecNumber>
    </recommendedName>
    <alternativeName>
        <fullName evidence="7">Long-chain acyl-CoA synthetase</fullName>
    </alternativeName>
</protein>
<dbReference type="Pfam" id="PF13193">
    <property type="entry name" value="AMP-binding_C"/>
    <property type="match status" value="1"/>
</dbReference>
<evidence type="ECO:0000256" key="1">
    <source>
        <dbReference type="ARBA" id="ARBA00004170"/>
    </source>
</evidence>
<dbReference type="PANTHER" id="PTHR43767:SF8">
    <property type="entry name" value="LONG-CHAIN-FATTY-ACID--COA LIGASE"/>
    <property type="match status" value="1"/>
</dbReference>
<dbReference type="Gene3D" id="3.30.300.30">
    <property type="match status" value="1"/>
</dbReference>
<evidence type="ECO:0000256" key="6">
    <source>
        <dbReference type="ARBA" id="ARBA00039545"/>
    </source>
</evidence>
<dbReference type="Pfam" id="PF00501">
    <property type="entry name" value="AMP-binding"/>
    <property type="match status" value="1"/>
</dbReference>
<dbReference type="GO" id="GO:0016020">
    <property type="term" value="C:membrane"/>
    <property type="evidence" value="ECO:0007669"/>
    <property type="project" value="UniProtKB-SubCell"/>
</dbReference>
<sequence length="554" mass="62346">MKPIVANNQNDTIISAFEQWVGDYSQLPAFSHEKASINYAHLDELSREFATYLLHNTDLRKGDRVAIVLPNLLQFTVVFYGLLRAGMVAVTINPHSSLDEMQYLLKDSGARIAVMLDRFVTVSQSMLSNTQVVQVVWTSPKDFHPFWRRCWSGFKMLYHQGREGIKSNAISTISLRSALRLGRQADVDFPEIARDDLALIQYTGGTTGQVKGAMLHHRHLLANLRQIRELLGSSVSPRKELVIAALPLYHIYSLTLHCLVMPSLGSHSVLVEEPRKIDRLVDTMSQYPFTFFAGLNTLFVSLCRHPFFIQLDFQRLKVVCSGGVALTPSTAALWKRITGCEILEGYGLTEASPVVAANHPGNIMAESVGQALSETQVCVVNEEGNSLAQGETGELWVKGPQVMSGYWNDVEKTRQAFEGEWFKTGDIARLSSQGFISIVDRKKDVINVSGFTVYPSQLENVISCHPDILECAIVGLPDDVTGEAIKLYVVSESPRLSIREIRDYCRERLTSYKVPRQVEFRKHLPHNSVGKVLRRQLRDEELQTQRFHKYSGHQ</sequence>
<reference evidence="10 11" key="1">
    <citation type="journal article" date="2019" name="Biochem. Eng. J.">
        <title>Metabolic engineering of the marine bacteria Neptunomonas concharum for the production of acetoin and meso-2,3-butanediol from acetate.</title>
        <authorList>
            <person name="Li W."/>
            <person name="Pu N."/>
            <person name="Liu C.-X."/>
            <person name="Yuan Q.-P."/>
            <person name="Li Z.-J."/>
        </authorList>
    </citation>
    <scope>NUCLEOTIDE SEQUENCE [LARGE SCALE GENOMIC DNA]</scope>
    <source>
        <strain evidence="10 11">JCM17730</strain>
    </source>
</reference>
<dbReference type="GO" id="GO:0004467">
    <property type="term" value="F:long-chain fatty acid-CoA ligase activity"/>
    <property type="evidence" value="ECO:0007669"/>
    <property type="project" value="UniProtKB-EC"/>
</dbReference>
<dbReference type="CDD" id="cd05936">
    <property type="entry name" value="FC-FACS_FadD_like"/>
    <property type="match status" value="1"/>
</dbReference>
<dbReference type="Gene3D" id="3.40.50.12780">
    <property type="entry name" value="N-terminal domain of ligase-like"/>
    <property type="match status" value="1"/>
</dbReference>
<dbReference type="Proteomes" id="UP000324760">
    <property type="component" value="Chromosome"/>
</dbReference>
<evidence type="ECO:0000256" key="5">
    <source>
        <dbReference type="ARBA" id="ARBA00026121"/>
    </source>
</evidence>
<keyword evidence="3" id="KW-0436">Ligase</keyword>
<evidence type="ECO:0000313" key="11">
    <source>
        <dbReference type="Proteomes" id="UP000324760"/>
    </source>
</evidence>
<name>A0A5P1RA22_9GAMM</name>
<evidence type="ECO:0000256" key="4">
    <source>
        <dbReference type="ARBA" id="ARBA00023136"/>
    </source>
</evidence>
<evidence type="ECO:0000256" key="3">
    <source>
        <dbReference type="ARBA" id="ARBA00022598"/>
    </source>
</evidence>
<gene>
    <name evidence="10" type="ORF">F0U83_05105</name>
</gene>
<evidence type="ECO:0000256" key="7">
    <source>
        <dbReference type="ARBA" id="ARBA00042773"/>
    </source>
</evidence>
<dbReference type="EMBL" id="CP043869">
    <property type="protein sequence ID" value="QEQ96131.1"/>
    <property type="molecule type" value="Genomic_DNA"/>
</dbReference>
<dbReference type="OrthoDB" id="9761989at2"/>
<accession>A0A5P1RA22</accession>
<dbReference type="KEGG" id="ncu:F0U83_05105"/>
<dbReference type="InterPro" id="IPR000873">
    <property type="entry name" value="AMP-dep_synth/lig_dom"/>
</dbReference>
<proteinExistence type="predicted"/>
<dbReference type="SUPFAM" id="SSF56801">
    <property type="entry name" value="Acetyl-CoA synthetase-like"/>
    <property type="match status" value="1"/>
</dbReference>
<organism evidence="10 11">
    <name type="scientific">Neptunomonas concharum</name>
    <dbReference type="NCBI Taxonomy" id="1031538"/>
    <lineage>
        <taxon>Bacteria</taxon>
        <taxon>Pseudomonadati</taxon>
        <taxon>Pseudomonadota</taxon>
        <taxon>Gammaproteobacteria</taxon>
        <taxon>Oceanospirillales</taxon>
        <taxon>Oceanospirillaceae</taxon>
        <taxon>Neptunomonas</taxon>
    </lineage>
</organism>
<comment type="subcellular location">
    <subcellularLocation>
        <location evidence="1">Membrane</location>
        <topology evidence="1">Peripheral membrane protein</topology>
    </subcellularLocation>
</comment>
<dbReference type="InterPro" id="IPR020845">
    <property type="entry name" value="AMP-binding_CS"/>
</dbReference>